<proteinExistence type="predicted"/>
<dbReference type="AlphaFoldDB" id="A0A6J7EUQ6"/>
<gene>
    <name evidence="1" type="ORF">UFOPK3402_01851</name>
</gene>
<dbReference type="Gene3D" id="3.40.50.1110">
    <property type="entry name" value="SGNH hydrolase"/>
    <property type="match status" value="1"/>
</dbReference>
<protein>
    <submittedName>
        <fullName evidence="1">Unannotated protein</fullName>
    </submittedName>
</protein>
<reference evidence="1" key="1">
    <citation type="submission" date="2020-05" db="EMBL/GenBank/DDBJ databases">
        <authorList>
            <person name="Chiriac C."/>
            <person name="Salcher M."/>
            <person name="Ghai R."/>
            <person name="Kavagutti S V."/>
        </authorList>
    </citation>
    <scope>NUCLEOTIDE SEQUENCE</scope>
</reference>
<sequence>MRSVHVVAIALLVAGGVVASSGTAVARADPPPRVTGLPSTITIGDSVMLGARWVLRKRGVAVVDAKESRQAYTAPGLMKRRGARLPSNVVVHLGTNGSFSTSICKDIMLAAGPARRVFMVTIAVPRSWERRNNALIRRCAASSPGRTFLIDWHRVAARHPKWLYSDHVHLRPTGAKGYARMIAHAVKSAS</sequence>
<evidence type="ECO:0000313" key="1">
    <source>
        <dbReference type="EMBL" id="CAB4886061.1"/>
    </source>
</evidence>
<dbReference type="InterPro" id="IPR036514">
    <property type="entry name" value="SGNH_hydro_sf"/>
</dbReference>
<dbReference type="EMBL" id="CAFBLS010000295">
    <property type="protein sequence ID" value="CAB4886061.1"/>
    <property type="molecule type" value="Genomic_DNA"/>
</dbReference>
<name>A0A6J7EUQ6_9ZZZZ</name>
<dbReference type="SUPFAM" id="SSF52266">
    <property type="entry name" value="SGNH hydrolase"/>
    <property type="match status" value="1"/>
</dbReference>
<organism evidence="1">
    <name type="scientific">freshwater metagenome</name>
    <dbReference type="NCBI Taxonomy" id="449393"/>
    <lineage>
        <taxon>unclassified sequences</taxon>
        <taxon>metagenomes</taxon>
        <taxon>ecological metagenomes</taxon>
    </lineage>
</organism>
<accession>A0A6J7EUQ6</accession>